<dbReference type="GeneID" id="26633074"/>
<dbReference type="RefSeq" id="YP_009206366.1">
    <property type="nucleotide sequence ID" value="NC_028887.1"/>
</dbReference>
<keyword evidence="1" id="KW-0472">Membrane</keyword>
<organism evidence="2 3">
    <name type="scientific">Bacillus phage AvesoBmore</name>
    <dbReference type="NCBI Taxonomy" id="1698451"/>
    <lineage>
        <taxon>Viruses</taxon>
        <taxon>Duplodnaviria</taxon>
        <taxon>Heunggongvirae</taxon>
        <taxon>Uroviricota</taxon>
        <taxon>Caudoviricetes</taxon>
        <taxon>Herelleviridae</taxon>
        <taxon>Bastillevirinae</taxon>
        <taxon>Bequatrovirus</taxon>
        <taxon>Bequatrovirus avesobmore</taxon>
    </lineage>
</organism>
<proteinExistence type="predicted"/>
<keyword evidence="1" id="KW-1133">Transmembrane helix</keyword>
<dbReference type="EMBL" id="KT307976">
    <property type="protein sequence ID" value="ALA13476.1"/>
    <property type="molecule type" value="Genomic_DNA"/>
</dbReference>
<keyword evidence="3" id="KW-1185">Reference proteome</keyword>
<feature type="transmembrane region" description="Helical" evidence="1">
    <location>
        <begin position="35"/>
        <end position="58"/>
    </location>
</feature>
<gene>
    <name evidence="2" type="ORF">AVESOBMORE_11</name>
</gene>
<evidence type="ECO:0000313" key="2">
    <source>
        <dbReference type="EMBL" id="ALA13476.1"/>
    </source>
</evidence>
<sequence>MIHILFIIALVGLVVGAYRVGDGIDKPYNYSTFQFFISFTMVMASGLFVVCYIDYMFIH</sequence>
<evidence type="ECO:0000313" key="3">
    <source>
        <dbReference type="Proteomes" id="UP000204647"/>
    </source>
</evidence>
<dbReference type="Proteomes" id="UP000204647">
    <property type="component" value="Segment"/>
</dbReference>
<evidence type="ECO:0000256" key="1">
    <source>
        <dbReference type="SAM" id="Phobius"/>
    </source>
</evidence>
<dbReference type="KEGG" id="vg:26633074"/>
<protein>
    <submittedName>
        <fullName evidence="2">Uncharacterized protein</fullName>
    </submittedName>
</protein>
<keyword evidence="1" id="KW-0812">Transmembrane</keyword>
<name>A0A0K2D1H6_9CAUD</name>
<accession>A0A0K2D1H6</accession>
<reference evidence="2 3" key="1">
    <citation type="journal article" date="2015" name="Genome Announc.">
        <title>Genome Sequences of Two Bacillus cereus Group Bacteriophages, Eyuki and AvesoBmore.</title>
        <authorList>
            <person name="Erill I."/>
            <person name="Caruso S.M."/>
        </authorList>
    </citation>
    <scope>NUCLEOTIDE SEQUENCE [LARGE SCALE GENOMIC DNA]</scope>
</reference>